<dbReference type="GeneID" id="85435144"/>
<dbReference type="Proteomes" id="UP001230504">
    <property type="component" value="Unassembled WGS sequence"/>
</dbReference>
<evidence type="ECO:0000313" key="1">
    <source>
        <dbReference type="EMBL" id="KAK1564264.1"/>
    </source>
</evidence>
<dbReference type="RefSeq" id="XP_060407069.1">
    <property type="nucleotide sequence ID" value="XM_060550904.1"/>
</dbReference>
<organism evidence="1 2">
    <name type="scientific">Colletotrichum navitas</name>
    <dbReference type="NCBI Taxonomy" id="681940"/>
    <lineage>
        <taxon>Eukaryota</taxon>
        <taxon>Fungi</taxon>
        <taxon>Dikarya</taxon>
        <taxon>Ascomycota</taxon>
        <taxon>Pezizomycotina</taxon>
        <taxon>Sordariomycetes</taxon>
        <taxon>Hypocreomycetidae</taxon>
        <taxon>Glomerellales</taxon>
        <taxon>Glomerellaceae</taxon>
        <taxon>Colletotrichum</taxon>
        <taxon>Colletotrichum graminicola species complex</taxon>
    </lineage>
</organism>
<accession>A0AAD8UWU4</accession>
<protein>
    <submittedName>
        <fullName evidence="1">Uncharacterized protein</fullName>
    </submittedName>
</protein>
<keyword evidence="2" id="KW-1185">Reference proteome</keyword>
<dbReference type="EMBL" id="JAHLJV010000191">
    <property type="protein sequence ID" value="KAK1564264.1"/>
    <property type="molecule type" value="Genomic_DNA"/>
</dbReference>
<dbReference type="AlphaFoldDB" id="A0AAD8UWU4"/>
<proteinExistence type="predicted"/>
<name>A0AAD8UWU4_9PEZI</name>
<sequence length="216" mass="24009">MAPAYIVTHKKARLRGAYDFLTTQGIPFTCKKLSQHFGVSGRKIINAWPSLLNTLMKTLLLTSVMGMQLLIPKNDLSLRSGTNFFSLIRRILATSTRPLPISLEGRAPVMSQRTDKSAASLKKAIRKGYTARLQFDTNMSHQIYLDAILGPYVKEWPEEGKTCVLEEDNDSGHGPSHPDLSPIEKAWIVPKQYIAQNSSLHNGPISIRSAGHNHTC</sequence>
<evidence type="ECO:0000313" key="2">
    <source>
        <dbReference type="Proteomes" id="UP001230504"/>
    </source>
</evidence>
<reference evidence="1" key="1">
    <citation type="submission" date="2021-06" db="EMBL/GenBank/DDBJ databases">
        <title>Comparative genomics, transcriptomics and evolutionary studies reveal genomic signatures of adaptation to plant cell wall in hemibiotrophic fungi.</title>
        <authorList>
            <consortium name="DOE Joint Genome Institute"/>
            <person name="Baroncelli R."/>
            <person name="Diaz J.F."/>
            <person name="Benocci T."/>
            <person name="Peng M."/>
            <person name="Battaglia E."/>
            <person name="Haridas S."/>
            <person name="Andreopoulos W."/>
            <person name="Labutti K."/>
            <person name="Pangilinan J."/>
            <person name="Floch G.L."/>
            <person name="Makela M.R."/>
            <person name="Henrissat B."/>
            <person name="Grigoriev I.V."/>
            <person name="Crouch J.A."/>
            <person name="De Vries R.P."/>
            <person name="Sukno S.A."/>
            <person name="Thon M.R."/>
        </authorList>
    </citation>
    <scope>NUCLEOTIDE SEQUENCE</scope>
    <source>
        <strain evidence="1">CBS 125086</strain>
    </source>
</reference>
<comment type="caution">
    <text evidence="1">The sequence shown here is derived from an EMBL/GenBank/DDBJ whole genome shotgun (WGS) entry which is preliminary data.</text>
</comment>
<gene>
    <name evidence="1" type="ORF">LY79DRAFT_136128</name>
</gene>